<dbReference type="Proteomes" id="UP000051450">
    <property type="component" value="Unassembled WGS sequence"/>
</dbReference>
<evidence type="ECO:0000256" key="11">
    <source>
        <dbReference type="ARBA" id="ARBA00022840"/>
    </source>
</evidence>
<dbReference type="RefSeq" id="WP_057974404.1">
    <property type="nucleotide sequence ID" value="NZ_AZDI01000007.1"/>
</dbReference>
<evidence type="ECO:0000256" key="16">
    <source>
        <dbReference type="HAMAP-Rule" id="MF_00551"/>
    </source>
</evidence>
<dbReference type="GO" id="GO:0004849">
    <property type="term" value="F:uridine kinase activity"/>
    <property type="evidence" value="ECO:0007669"/>
    <property type="project" value="UniProtKB-UniRule"/>
</dbReference>
<evidence type="ECO:0000259" key="18">
    <source>
        <dbReference type="Pfam" id="PF00485"/>
    </source>
</evidence>
<evidence type="ECO:0000256" key="13">
    <source>
        <dbReference type="ARBA" id="ARBA00031452"/>
    </source>
</evidence>
<dbReference type="NCBIfam" id="NF004018">
    <property type="entry name" value="PRK05480.1"/>
    <property type="match status" value="1"/>
</dbReference>
<dbReference type="UniPathway" id="UPA00579">
    <property type="reaction ID" value="UER00640"/>
</dbReference>
<evidence type="ECO:0000256" key="7">
    <source>
        <dbReference type="ARBA" id="ARBA00022490"/>
    </source>
</evidence>
<comment type="catalytic activity">
    <reaction evidence="14 17">
        <text>cytidine + ATP = CMP + ADP + H(+)</text>
        <dbReference type="Rhea" id="RHEA:24674"/>
        <dbReference type="ChEBI" id="CHEBI:15378"/>
        <dbReference type="ChEBI" id="CHEBI:17562"/>
        <dbReference type="ChEBI" id="CHEBI:30616"/>
        <dbReference type="ChEBI" id="CHEBI:60377"/>
        <dbReference type="ChEBI" id="CHEBI:456216"/>
        <dbReference type="EC" id="2.7.1.48"/>
    </reaction>
</comment>
<comment type="catalytic activity">
    <reaction evidence="15 16 17">
        <text>uridine + ATP = UMP + ADP + H(+)</text>
        <dbReference type="Rhea" id="RHEA:16825"/>
        <dbReference type="ChEBI" id="CHEBI:15378"/>
        <dbReference type="ChEBI" id="CHEBI:16704"/>
        <dbReference type="ChEBI" id="CHEBI:30616"/>
        <dbReference type="ChEBI" id="CHEBI:57865"/>
        <dbReference type="ChEBI" id="CHEBI:456216"/>
        <dbReference type="EC" id="2.7.1.48"/>
    </reaction>
</comment>
<dbReference type="Gene3D" id="3.40.50.300">
    <property type="entry name" value="P-loop containing nucleotide triphosphate hydrolases"/>
    <property type="match status" value="1"/>
</dbReference>
<comment type="caution">
    <text evidence="19">The sequence shown here is derived from an EMBL/GenBank/DDBJ whole genome shotgun (WGS) entry which is preliminary data.</text>
</comment>
<keyword evidence="20" id="KW-1185">Reference proteome</keyword>
<evidence type="ECO:0000313" key="19">
    <source>
        <dbReference type="EMBL" id="KRK45533.1"/>
    </source>
</evidence>
<evidence type="ECO:0000256" key="14">
    <source>
        <dbReference type="ARBA" id="ARBA00047436"/>
    </source>
</evidence>
<evidence type="ECO:0000256" key="17">
    <source>
        <dbReference type="RuleBase" id="RU003825"/>
    </source>
</evidence>
<dbReference type="NCBIfam" id="TIGR00235">
    <property type="entry name" value="udk"/>
    <property type="match status" value="1"/>
</dbReference>
<dbReference type="EMBL" id="AZDI01000007">
    <property type="protein sequence ID" value="KRK45533.1"/>
    <property type="molecule type" value="Genomic_DNA"/>
</dbReference>
<accession>A0A0R1HGA7</accession>
<feature type="binding site" evidence="16">
    <location>
        <begin position="15"/>
        <end position="22"/>
    </location>
    <ligand>
        <name>ATP</name>
        <dbReference type="ChEBI" id="CHEBI:30616"/>
    </ligand>
</feature>
<comment type="similarity">
    <text evidence="4 16 17">Belongs to the uridine kinase family.</text>
</comment>
<dbReference type="GO" id="GO:0005524">
    <property type="term" value="F:ATP binding"/>
    <property type="evidence" value="ECO:0007669"/>
    <property type="project" value="UniProtKB-UniRule"/>
</dbReference>
<gene>
    <name evidence="16" type="primary">udk</name>
    <name evidence="19" type="ORF">FC66_GL001348</name>
</gene>
<dbReference type="STRING" id="1423719.FC66_GL001348"/>
<name>A0A0R1HGA7_9LACO</name>
<dbReference type="GO" id="GO:0043771">
    <property type="term" value="F:cytidine kinase activity"/>
    <property type="evidence" value="ECO:0007669"/>
    <property type="project" value="RHEA"/>
</dbReference>
<keyword evidence="10 16" id="KW-0418">Kinase</keyword>
<dbReference type="AlphaFoldDB" id="A0A0R1HGA7"/>
<keyword evidence="7 16" id="KW-0963">Cytoplasm</keyword>
<evidence type="ECO:0000256" key="6">
    <source>
        <dbReference type="ARBA" id="ARBA00021478"/>
    </source>
</evidence>
<dbReference type="OrthoDB" id="9777642at2"/>
<evidence type="ECO:0000256" key="3">
    <source>
        <dbReference type="ARBA" id="ARBA00004784"/>
    </source>
</evidence>
<dbReference type="UniPathway" id="UPA00574">
    <property type="reaction ID" value="UER00637"/>
</dbReference>
<feature type="domain" description="Phosphoribulokinase/uridine kinase" evidence="18">
    <location>
        <begin position="10"/>
        <end position="195"/>
    </location>
</feature>
<dbReference type="PATRIC" id="fig|1423719.4.peg.1370"/>
<comment type="pathway">
    <text evidence="3 16 17">Pyrimidine metabolism; CTP biosynthesis via salvage pathway; CTP from cytidine: step 1/3.</text>
</comment>
<dbReference type="PRINTS" id="PR00988">
    <property type="entry name" value="URIDINKINASE"/>
</dbReference>
<evidence type="ECO:0000256" key="15">
    <source>
        <dbReference type="ARBA" id="ARBA00048909"/>
    </source>
</evidence>
<keyword evidence="11 16" id="KW-0067">ATP-binding</keyword>
<evidence type="ECO:0000256" key="8">
    <source>
        <dbReference type="ARBA" id="ARBA00022679"/>
    </source>
</evidence>
<protein>
    <recommendedName>
        <fullName evidence="6 16">Uridine kinase</fullName>
        <ecNumber evidence="5 16">2.7.1.48</ecNumber>
    </recommendedName>
    <alternativeName>
        <fullName evidence="12 16">Cytidine monophosphokinase</fullName>
    </alternativeName>
    <alternativeName>
        <fullName evidence="13 16">Uridine monophosphokinase</fullName>
    </alternativeName>
</protein>
<evidence type="ECO:0000256" key="12">
    <source>
        <dbReference type="ARBA" id="ARBA00030641"/>
    </source>
</evidence>
<evidence type="ECO:0000313" key="20">
    <source>
        <dbReference type="Proteomes" id="UP000051450"/>
    </source>
</evidence>
<evidence type="ECO:0000256" key="4">
    <source>
        <dbReference type="ARBA" id="ARBA00005408"/>
    </source>
</evidence>
<dbReference type="EC" id="2.7.1.48" evidence="5 16"/>
<comment type="pathway">
    <text evidence="2 16 17">Pyrimidine metabolism; UMP biosynthesis via salvage pathway; UMP from uridine: step 1/1.</text>
</comment>
<dbReference type="PANTHER" id="PTHR10285">
    <property type="entry name" value="URIDINE KINASE"/>
    <property type="match status" value="1"/>
</dbReference>
<keyword evidence="9 16" id="KW-0547">Nucleotide-binding</keyword>
<evidence type="ECO:0000256" key="9">
    <source>
        <dbReference type="ARBA" id="ARBA00022741"/>
    </source>
</evidence>
<dbReference type="InterPro" id="IPR027417">
    <property type="entry name" value="P-loop_NTPase"/>
</dbReference>
<dbReference type="Pfam" id="PF00485">
    <property type="entry name" value="PRK"/>
    <property type="match status" value="1"/>
</dbReference>
<sequence length="211" mass="24132">MSKRTKRPIIIGVTGGTGSGKTTVSNAIYSQLAGESIMILQQDTYYNDQADMSMDDRKAVNYDHPLAFDNDRMISDLEQLLNNEAIDMPVYDYTKFTRSSETIKTEPQDVIIVEGILILGDERLRNLMDIKVFVDTDDDLRIIRRITRDMKERDRSLQSIINQYVKTVKPMYNQFIEPTKRYADIIVPEGGANTVAIDLLSTKVRDILQKD</sequence>
<evidence type="ECO:0000256" key="10">
    <source>
        <dbReference type="ARBA" id="ARBA00022777"/>
    </source>
</evidence>
<dbReference type="InterPro" id="IPR026008">
    <property type="entry name" value="Uridine_kinase"/>
</dbReference>
<dbReference type="GeneID" id="83548589"/>
<reference evidence="19 20" key="1">
    <citation type="journal article" date="2015" name="Genome Announc.">
        <title>Expanding the biotechnology potential of lactobacilli through comparative genomics of 213 strains and associated genera.</title>
        <authorList>
            <person name="Sun Z."/>
            <person name="Harris H.M."/>
            <person name="McCann A."/>
            <person name="Guo C."/>
            <person name="Argimon S."/>
            <person name="Zhang W."/>
            <person name="Yang X."/>
            <person name="Jeffery I.B."/>
            <person name="Cooney J.C."/>
            <person name="Kagawa T.F."/>
            <person name="Liu W."/>
            <person name="Song Y."/>
            <person name="Salvetti E."/>
            <person name="Wrobel A."/>
            <person name="Rasinkangas P."/>
            <person name="Parkhill J."/>
            <person name="Rea M.C."/>
            <person name="O'Sullivan O."/>
            <person name="Ritari J."/>
            <person name="Douillard F.P."/>
            <person name="Paul Ross R."/>
            <person name="Yang R."/>
            <person name="Briner A.E."/>
            <person name="Felis G.E."/>
            <person name="de Vos W.M."/>
            <person name="Barrangou R."/>
            <person name="Klaenhammer T.R."/>
            <person name="Caufield P.W."/>
            <person name="Cui Y."/>
            <person name="Zhang H."/>
            <person name="O'Toole P.W."/>
        </authorList>
    </citation>
    <scope>NUCLEOTIDE SEQUENCE [LARGE SCALE GENOMIC DNA]</scope>
    <source>
        <strain evidence="19 20">DSM 15638</strain>
    </source>
</reference>
<dbReference type="InterPro" id="IPR006083">
    <property type="entry name" value="PRK/URK"/>
</dbReference>
<evidence type="ECO:0000256" key="5">
    <source>
        <dbReference type="ARBA" id="ARBA00012137"/>
    </source>
</evidence>
<comment type="subcellular location">
    <subcellularLocation>
        <location evidence="1 16 17">Cytoplasm</location>
    </subcellularLocation>
</comment>
<keyword evidence="8 16" id="KW-0808">Transferase</keyword>
<dbReference type="SUPFAM" id="SSF52540">
    <property type="entry name" value="P-loop containing nucleoside triphosphate hydrolases"/>
    <property type="match status" value="1"/>
</dbReference>
<dbReference type="GO" id="GO:0005737">
    <property type="term" value="C:cytoplasm"/>
    <property type="evidence" value="ECO:0007669"/>
    <property type="project" value="UniProtKB-SubCell"/>
</dbReference>
<evidence type="ECO:0000256" key="2">
    <source>
        <dbReference type="ARBA" id="ARBA00004690"/>
    </source>
</evidence>
<evidence type="ECO:0000256" key="1">
    <source>
        <dbReference type="ARBA" id="ARBA00004496"/>
    </source>
</evidence>
<proteinExistence type="inferred from homology"/>
<organism evidence="19 20">
    <name type="scientific">Dellaglioa algida DSM 15638</name>
    <dbReference type="NCBI Taxonomy" id="1423719"/>
    <lineage>
        <taxon>Bacteria</taxon>
        <taxon>Bacillati</taxon>
        <taxon>Bacillota</taxon>
        <taxon>Bacilli</taxon>
        <taxon>Lactobacillales</taxon>
        <taxon>Lactobacillaceae</taxon>
        <taxon>Dellaglioa</taxon>
    </lineage>
</organism>
<dbReference type="GO" id="GO:0044211">
    <property type="term" value="P:CTP salvage"/>
    <property type="evidence" value="ECO:0007669"/>
    <property type="project" value="UniProtKB-UniRule"/>
</dbReference>
<dbReference type="GO" id="GO:0044206">
    <property type="term" value="P:UMP salvage"/>
    <property type="evidence" value="ECO:0007669"/>
    <property type="project" value="UniProtKB-UniRule"/>
</dbReference>
<dbReference type="HAMAP" id="MF_00551">
    <property type="entry name" value="Uridine_kinase"/>
    <property type="match status" value="1"/>
</dbReference>
<dbReference type="CDD" id="cd02023">
    <property type="entry name" value="UMPK"/>
    <property type="match status" value="1"/>
</dbReference>
<dbReference type="InterPro" id="IPR000764">
    <property type="entry name" value="Uridine_kinase-like"/>
</dbReference>